<gene>
    <name evidence="1" type="ORF">IE53DRAFT_390384</name>
</gene>
<sequence>MRINRSSFNRALAFLLFLSIASLLLILLGQRDQPSWVTSWLLPSSQPPSKPIDLSHQESFPSSSPPPSSSIFTSSSSPPPSSLLSTSTESLSLLLAPHSTTPLTGFLAPASNPTMSRPSTGGDGAIGTTGSASQQGLNQFIKDAKGFALSHLSTSSNPERITFIMGNEAGDLDSAVCAISLSYLLTHYGPPAPYNLPKTTYVPLIQSNHDDASLRPENTAAYKASGIDPSDLLCLDDLTGKLGLDLTSSKFSPSNNIFLGLVDHPALGGQWGGPNSAQRKVELIVDHHEDDGHHQDATMRIIRSPSKDPVGSASSLVAELFKDQIQKDPTKVDRRIFDFLISAIILDTDNLRPAPKGKATRQDFDSVLLMMPHSSFYDPVASKGVEQVALSNSPLTALDLTDSSSLSSPDDASADPDVATARSALNKYWQILAKSKLKVNHLSGRDLLRRDYKEVEFFEPDPSSSSSSSSSVVGGSTSNQISLKLGFSSVPISLEEWLHRGRPSLLEVPDAQKEMESNWKGWWNVLDEWMSSRKIQIAVVTGTYRAPPHDKDAGKHKRELVIALRQPDSGLLSKDPVRSRTLWEELRKGLEEDAHVQDATDVDRRLMLEKPWKGQRLPEALGGKRERVQGLDGEGLRLDTIQEERKVWAGVYRQGNARANRKVVLPAVVQILRNSCRKLI</sequence>
<dbReference type="EMBL" id="KZ820420">
    <property type="protein sequence ID" value="PWN47482.1"/>
    <property type="molecule type" value="Genomic_DNA"/>
</dbReference>
<reference evidence="1 2" key="1">
    <citation type="journal article" date="2018" name="Mol. Biol. Evol.">
        <title>Broad Genomic Sampling Reveals a Smut Pathogenic Ancestry of the Fungal Clade Ustilaginomycotina.</title>
        <authorList>
            <person name="Kijpornyongpan T."/>
            <person name="Mondo S.J."/>
            <person name="Barry K."/>
            <person name="Sandor L."/>
            <person name="Lee J."/>
            <person name="Lipzen A."/>
            <person name="Pangilinan J."/>
            <person name="LaButti K."/>
            <person name="Hainaut M."/>
            <person name="Henrissat B."/>
            <person name="Grigoriev I.V."/>
            <person name="Spatafora J.W."/>
            <person name="Aime M.C."/>
        </authorList>
    </citation>
    <scope>NUCLEOTIDE SEQUENCE [LARGE SCALE GENOMIC DNA]</scope>
    <source>
        <strain evidence="1 2">SA 807</strain>
    </source>
</reference>
<accession>A0ACD0NNW5</accession>
<evidence type="ECO:0000313" key="1">
    <source>
        <dbReference type="EMBL" id="PWN47482.1"/>
    </source>
</evidence>
<evidence type="ECO:0000313" key="2">
    <source>
        <dbReference type="Proteomes" id="UP000245626"/>
    </source>
</evidence>
<name>A0ACD0NNW5_9BASI</name>
<keyword evidence="2" id="KW-1185">Reference proteome</keyword>
<organism evidence="1 2">
    <name type="scientific">Violaceomyces palustris</name>
    <dbReference type="NCBI Taxonomy" id="1673888"/>
    <lineage>
        <taxon>Eukaryota</taxon>
        <taxon>Fungi</taxon>
        <taxon>Dikarya</taxon>
        <taxon>Basidiomycota</taxon>
        <taxon>Ustilaginomycotina</taxon>
        <taxon>Ustilaginomycetes</taxon>
        <taxon>Violaceomycetales</taxon>
        <taxon>Violaceomycetaceae</taxon>
        <taxon>Violaceomyces</taxon>
    </lineage>
</organism>
<protein>
    <submittedName>
        <fullName evidence="1">DHH phosphoesterase</fullName>
    </submittedName>
</protein>
<dbReference type="Proteomes" id="UP000245626">
    <property type="component" value="Unassembled WGS sequence"/>
</dbReference>
<proteinExistence type="predicted"/>